<keyword evidence="6" id="KW-0249">Electron transport</keyword>
<dbReference type="GO" id="GO:0022904">
    <property type="term" value="P:respiratory electron transport chain"/>
    <property type="evidence" value="ECO:0007669"/>
    <property type="project" value="InterPro"/>
</dbReference>
<keyword evidence="5" id="KW-0999">Mitochondrion inner membrane</keyword>
<dbReference type="Proteomes" id="UP001150569">
    <property type="component" value="Unassembled WGS sequence"/>
</dbReference>
<reference evidence="9" key="1">
    <citation type="submission" date="2022-07" db="EMBL/GenBank/DDBJ databases">
        <title>Phylogenomic reconstructions and comparative analyses of Kickxellomycotina fungi.</title>
        <authorList>
            <person name="Reynolds N.K."/>
            <person name="Stajich J.E."/>
            <person name="Barry K."/>
            <person name="Grigoriev I.V."/>
            <person name="Crous P."/>
            <person name="Smith M.E."/>
        </authorList>
    </citation>
    <scope>NUCLEOTIDE SEQUENCE</scope>
    <source>
        <strain evidence="9">RSA 861</strain>
    </source>
</reference>
<evidence type="ECO:0000256" key="6">
    <source>
        <dbReference type="ARBA" id="ARBA00022982"/>
    </source>
</evidence>
<dbReference type="EMBL" id="JANBPT010000009">
    <property type="protein sequence ID" value="KAJ1930334.1"/>
    <property type="molecule type" value="Genomic_DNA"/>
</dbReference>
<evidence type="ECO:0000256" key="7">
    <source>
        <dbReference type="ARBA" id="ARBA00023128"/>
    </source>
</evidence>
<dbReference type="InterPro" id="IPR006806">
    <property type="entry name" value="NDUFA5"/>
</dbReference>
<dbReference type="OrthoDB" id="286811at2759"/>
<comment type="similarity">
    <text evidence="2">Belongs to the complex I NDUFA5 subunit family.</text>
</comment>
<evidence type="ECO:0000256" key="2">
    <source>
        <dbReference type="ARBA" id="ARBA00010261"/>
    </source>
</evidence>
<keyword evidence="4" id="KW-0679">Respiratory chain</keyword>
<dbReference type="Pfam" id="PF04716">
    <property type="entry name" value="ETC_C1_NDUFA5"/>
    <property type="match status" value="1"/>
</dbReference>
<dbReference type="PANTHER" id="PTHR12653">
    <property type="entry name" value="NADH-UBIQUINONE OXIDOREDUCTASE 13 KD-B SUBUNIT"/>
    <property type="match status" value="1"/>
</dbReference>
<keyword evidence="7" id="KW-0496">Mitochondrion</keyword>
<accession>A0A9W8AFZ7</accession>
<comment type="caution">
    <text evidence="9">The sequence shown here is derived from an EMBL/GenBank/DDBJ whole genome shotgun (WGS) entry which is preliminary data.</text>
</comment>
<proteinExistence type="inferred from homology"/>
<dbReference type="GO" id="GO:0005743">
    <property type="term" value="C:mitochondrial inner membrane"/>
    <property type="evidence" value="ECO:0007669"/>
    <property type="project" value="UniProtKB-SubCell"/>
</dbReference>
<comment type="subcellular location">
    <subcellularLocation>
        <location evidence="1">Mitochondrion inner membrane</location>
        <topology evidence="1">Peripheral membrane protein</topology>
        <orientation evidence="1">Matrix side</orientation>
    </subcellularLocation>
</comment>
<sequence length="136" mass="15467">MFRTRTLFQVVQKVRAHPVEDRSPDSSIRRYRLGAHRESLSLATTGLRGIEVHPNPRPVLLDLYRKTLSDLATHIPEHAVYRQAATAITQHRLNVVEQTEDVAKIEEALNAGQIEEIIIAAEDELKLIPKMAEWKA</sequence>
<protein>
    <submittedName>
        <fullName evidence="9">Uncharacterized protein</fullName>
    </submittedName>
</protein>
<organism evidence="9 10">
    <name type="scientific">Tieghemiomyces parasiticus</name>
    <dbReference type="NCBI Taxonomy" id="78921"/>
    <lineage>
        <taxon>Eukaryota</taxon>
        <taxon>Fungi</taxon>
        <taxon>Fungi incertae sedis</taxon>
        <taxon>Zoopagomycota</taxon>
        <taxon>Kickxellomycotina</taxon>
        <taxon>Dimargaritomycetes</taxon>
        <taxon>Dimargaritales</taxon>
        <taxon>Dimargaritaceae</taxon>
        <taxon>Tieghemiomyces</taxon>
    </lineage>
</organism>
<evidence type="ECO:0000313" key="10">
    <source>
        <dbReference type="Proteomes" id="UP001150569"/>
    </source>
</evidence>
<dbReference type="PANTHER" id="PTHR12653:SF0">
    <property type="entry name" value="NADH DEHYDROGENASE [UBIQUINONE] 1 ALPHA SUBCOMPLEX SUBUNIT 5"/>
    <property type="match status" value="1"/>
</dbReference>
<evidence type="ECO:0000256" key="8">
    <source>
        <dbReference type="ARBA" id="ARBA00023136"/>
    </source>
</evidence>
<keyword evidence="3" id="KW-0813">Transport</keyword>
<evidence type="ECO:0000256" key="4">
    <source>
        <dbReference type="ARBA" id="ARBA00022660"/>
    </source>
</evidence>
<gene>
    <name evidence="9" type="ORF">IWQ60_000355</name>
</gene>
<keyword evidence="10" id="KW-1185">Reference proteome</keyword>
<evidence type="ECO:0000256" key="5">
    <source>
        <dbReference type="ARBA" id="ARBA00022792"/>
    </source>
</evidence>
<name>A0A9W8AFZ7_9FUNG</name>
<evidence type="ECO:0000256" key="1">
    <source>
        <dbReference type="ARBA" id="ARBA00004443"/>
    </source>
</evidence>
<evidence type="ECO:0000313" key="9">
    <source>
        <dbReference type="EMBL" id="KAJ1930334.1"/>
    </source>
</evidence>
<evidence type="ECO:0000256" key="3">
    <source>
        <dbReference type="ARBA" id="ARBA00022448"/>
    </source>
</evidence>
<keyword evidence="8" id="KW-0472">Membrane</keyword>
<dbReference type="AlphaFoldDB" id="A0A9W8AFZ7"/>